<keyword evidence="3" id="KW-1185">Reference proteome</keyword>
<sequence length="254" mass="28006">MSKEPPPSANVDPVIAAMAAAVAYDHPSPEPHARAHPSAGPSKPRRTLHRIGAKKRNWCWNWFAQDEHDKNVAICDYCGRSVRRLKSDRGSPKKLLEHLHTHKITPEMENPARKQPTYTAGAESFYHSIQKRRRPRSTASDVATPAASASSPGRVAEDGRGGDENTATPASAATDHDPAATALFAFRTLRFLLENDVYLHVIFSPSWGELVARRAHPNIDAFLRQLEAQFDADGEDACMAALHRCADLHNSQQP</sequence>
<feature type="compositionally biased region" description="Polar residues" evidence="1">
    <location>
        <begin position="137"/>
        <end position="151"/>
    </location>
</feature>
<feature type="region of interest" description="Disordered" evidence="1">
    <location>
        <begin position="24"/>
        <end position="48"/>
    </location>
</feature>
<name>A0A1G4M8J8_LACFM</name>
<dbReference type="Proteomes" id="UP000190831">
    <property type="component" value="Chromosome B"/>
</dbReference>
<dbReference type="EMBL" id="LT598489">
    <property type="protein sequence ID" value="SCW00166.1"/>
    <property type="molecule type" value="Genomic_DNA"/>
</dbReference>
<evidence type="ECO:0000313" key="2">
    <source>
        <dbReference type="EMBL" id="SCW00166.1"/>
    </source>
</evidence>
<dbReference type="STRING" id="4955.A0A1G4M8J8"/>
<protein>
    <submittedName>
        <fullName evidence="2">LAFE_0B10902g1_1</fullName>
    </submittedName>
</protein>
<evidence type="ECO:0000256" key="1">
    <source>
        <dbReference type="SAM" id="MobiDB-lite"/>
    </source>
</evidence>
<organism evidence="2 3">
    <name type="scientific">Lachancea fermentati</name>
    <name type="common">Zygosaccharomyces fermentati</name>
    <dbReference type="NCBI Taxonomy" id="4955"/>
    <lineage>
        <taxon>Eukaryota</taxon>
        <taxon>Fungi</taxon>
        <taxon>Dikarya</taxon>
        <taxon>Ascomycota</taxon>
        <taxon>Saccharomycotina</taxon>
        <taxon>Saccharomycetes</taxon>
        <taxon>Saccharomycetales</taxon>
        <taxon>Saccharomycetaceae</taxon>
        <taxon>Lachancea</taxon>
    </lineage>
</organism>
<accession>A0A1G4M8J8</accession>
<feature type="region of interest" description="Disordered" evidence="1">
    <location>
        <begin position="127"/>
        <end position="174"/>
    </location>
</feature>
<evidence type="ECO:0000313" key="3">
    <source>
        <dbReference type="Proteomes" id="UP000190831"/>
    </source>
</evidence>
<dbReference type="SMART" id="SM00614">
    <property type="entry name" value="ZnF_BED"/>
    <property type="match status" value="1"/>
</dbReference>
<gene>
    <name evidence="2" type="ORF">LAFE_0B10902G</name>
</gene>
<proteinExistence type="predicted"/>
<dbReference type="AlphaFoldDB" id="A0A1G4M8J8"/>
<dbReference type="OMA" id="GAKKRNW"/>
<dbReference type="OrthoDB" id="4095286at2759"/>
<reference evidence="3" key="1">
    <citation type="submission" date="2016-03" db="EMBL/GenBank/DDBJ databases">
        <authorList>
            <person name="Devillers H."/>
        </authorList>
    </citation>
    <scope>NUCLEOTIDE SEQUENCE [LARGE SCALE GENOMIC DNA]</scope>
</reference>